<comment type="caution">
    <text evidence="2">The sequence shown here is derived from an EMBL/GenBank/DDBJ whole genome shotgun (WGS) entry which is preliminary data.</text>
</comment>
<proteinExistence type="predicted"/>
<dbReference type="Proteomes" id="UP000026714">
    <property type="component" value="Unassembled WGS sequence"/>
</dbReference>
<dbReference type="InterPro" id="IPR013976">
    <property type="entry name" value="HDOD"/>
</dbReference>
<accession>A0A059KPP4</accession>
<reference evidence="2 3" key="1">
    <citation type="journal article" date="2014" name="FEMS Microbiol. Ecol.">
        <title>Sphaerotilus natans encrusted with nanoball-shaped Fe(III) oxide minerals formed by nitrate-reducing mixotrophic Fe(II) oxidation.</title>
        <authorList>
            <person name="Park S."/>
            <person name="Kim D.H."/>
            <person name="Lee J.H."/>
            <person name="Hur H.G."/>
        </authorList>
    </citation>
    <scope>NUCLEOTIDE SEQUENCE [LARGE SCALE GENOMIC DNA]</scope>
    <source>
        <strain evidence="2 3">DSM 6575</strain>
    </source>
</reference>
<feature type="domain" description="HDOD" evidence="1">
    <location>
        <begin position="23"/>
        <end position="222"/>
    </location>
</feature>
<dbReference type="Gene3D" id="1.10.3210.10">
    <property type="entry name" value="Hypothetical protein af1432"/>
    <property type="match status" value="1"/>
</dbReference>
<evidence type="ECO:0000313" key="2">
    <source>
        <dbReference type="EMBL" id="KDB53053.1"/>
    </source>
</evidence>
<dbReference type="AlphaFoldDB" id="A0A059KPP4"/>
<protein>
    <recommendedName>
        <fullName evidence="1">HDOD domain-containing protein</fullName>
    </recommendedName>
</protein>
<evidence type="ECO:0000313" key="3">
    <source>
        <dbReference type="Proteomes" id="UP000026714"/>
    </source>
</evidence>
<sequence length="287" mass="31635">MSPQSPLPTDPDAWGAFLCAVPAPILADTAEQLTELALLEERCGNVDAHMIADAVRGDPLMTMRVLSHAGRHRGEHQVTEIQTVTAAVVLMGIGPFFRAFPPAGLRVLEEELRTGADPQRLDEVMRLLERAWRTARVVTEFELQHGDPHAEAMQGAAVMHNLAEVLLWWRAPEVARRLGRDPDEARQRELLGGTLVELQQALMSQARLSTLLCQLLPRPHEEAHDPERGGLALLRPQRRLLALSATLARRAELDPPAGLTLEELEELAQWLALSTPAAERLAAQALL</sequence>
<organism evidence="2 3">
    <name type="scientific">Sphaerotilus natans subsp. natans DSM 6575</name>
    <dbReference type="NCBI Taxonomy" id="1286631"/>
    <lineage>
        <taxon>Bacteria</taxon>
        <taxon>Pseudomonadati</taxon>
        <taxon>Pseudomonadota</taxon>
        <taxon>Betaproteobacteria</taxon>
        <taxon>Burkholderiales</taxon>
        <taxon>Sphaerotilaceae</taxon>
        <taxon>Sphaerotilus</taxon>
    </lineage>
</organism>
<name>A0A059KPP4_9BURK</name>
<dbReference type="PROSITE" id="PS51833">
    <property type="entry name" value="HDOD"/>
    <property type="match status" value="1"/>
</dbReference>
<dbReference type="SUPFAM" id="SSF109604">
    <property type="entry name" value="HD-domain/PDEase-like"/>
    <property type="match status" value="1"/>
</dbReference>
<dbReference type="eggNOG" id="COG1639">
    <property type="taxonomic scope" value="Bacteria"/>
</dbReference>
<dbReference type="Pfam" id="PF08668">
    <property type="entry name" value="HDOD"/>
    <property type="match status" value="1"/>
</dbReference>
<dbReference type="EMBL" id="AZRA01000032">
    <property type="protein sequence ID" value="KDB53053.1"/>
    <property type="molecule type" value="Genomic_DNA"/>
</dbReference>
<keyword evidence="3" id="KW-1185">Reference proteome</keyword>
<evidence type="ECO:0000259" key="1">
    <source>
        <dbReference type="PROSITE" id="PS51833"/>
    </source>
</evidence>
<gene>
    <name evidence="2" type="ORF">X805_14150</name>
</gene>
<dbReference type="PATRIC" id="fig|1286631.3.peg.1397"/>
<dbReference type="RefSeq" id="WP_139330715.1">
    <property type="nucleotide sequence ID" value="NZ_AZRA01000032.1"/>
</dbReference>